<feature type="domain" description="TNase-like" evidence="2">
    <location>
        <begin position="36"/>
        <end position="157"/>
    </location>
</feature>
<keyword evidence="5" id="KW-1185">Reference proteome</keyword>
<dbReference type="RefSeq" id="XP_011395671.1">
    <property type="nucleotide sequence ID" value="XM_011397369.1"/>
</dbReference>
<dbReference type="PROSITE" id="PS50830">
    <property type="entry name" value="TNASE_3"/>
    <property type="match status" value="1"/>
</dbReference>
<reference evidence="3 5" key="1">
    <citation type="journal article" date="2014" name="BMC Genomics">
        <title>Oil accumulation mechanisms of the oleaginous microalga Chlorella protothecoides revealed through its genome, transcriptomes, and proteomes.</title>
        <authorList>
            <person name="Gao C."/>
            <person name="Wang Y."/>
            <person name="Shen Y."/>
            <person name="Yan D."/>
            <person name="He X."/>
            <person name="Dai J."/>
            <person name="Wu Q."/>
        </authorList>
    </citation>
    <scope>NUCLEOTIDE SEQUENCE [LARGE SCALE GENOMIC DNA]</scope>
    <source>
        <strain evidence="3 5">0710</strain>
    </source>
</reference>
<dbReference type="KEGG" id="apro:F751_2997"/>
<dbReference type="GeneID" id="23614388"/>
<keyword evidence="1" id="KW-0732">Signal</keyword>
<dbReference type="OrthoDB" id="430293at2759"/>
<dbReference type="InterPro" id="IPR016071">
    <property type="entry name" value="Staphylococal_nuclease_OB-fold"/>
</dbReference>
<dbReference type="AlphaFoldDB" id="A0A087SAQ2"/>
<dbReference type="eggNOG" id="ENOG502S57V">
    <property type="taxonomic scope" value="Eukaryota"/>
</dbReference>
<reference evidence="4" key="3">
    <citation type="submission" date="2018-10" db="EMBL/GenBank/DDBJ databases">
        <authorList>
            <person name="Hovde B."/>
            <person name="Zhang X."/>
        </authorList>
    </citation>
    <scope>NUCLEOTIDE SEQUENCE [LARGE SCALE GENOMIC DNA]</scope>
    <source>
        <strain evidence="4">UTEX 25</strain>
    </source>
</reference>
<dbReference type="InterPro" id="IPR035437">
    <property type="entry name" value="SNase_OB-fold_sf"/>
</dbReference>
<dbReference type="PANTHER" id="PTHR12302:SF26">
    <property type="entry name" value="BLR1266 PROTEIN"/>
    <property type="match status" value="1"/>
</dbReference>
<reference evidence="4" key="4">
    <citation type="submission" date="2018-11" db="EMBL/GenBank/DDBJ databases">
        <title>Characterization of plant carbon substrate utilization by Auxenochlorella protothecoides.</title>
        <authorList>
            <person name="Vogler B.W."/>
            <person name="Starkenburg S.R."/>
            <person name="Sudasinghe N."/>
            <person name="Schambach J.Y."/>
            <person name="Rollin J.A."/>
            <person name="Pattathil S."/>
            <person name="Barry A.N."/>
        </authorList>
    </citation>
    <scope>NUCLEOTIDE SEQUENCE [LARGE SCALE GENOMIC DNA]</scope>
    <source>
        <strain evidence="4">UTEX 25</strain>
    </source>
</reference>
<dbReference type="EMBL" id="KL662081">
    <property type="protein sequence ID" value="KFM22806.1"/>
    <property type="molecule type" value="Genomic_DNA"/>
</dbReference>
<proteinExistence type="predicted"/>
<dbReference type="Proteomes" id="UP000028924">
    <property type="component" value="Unassembled WGS sequence"/>
</dbReference>
<dbReference type="EMBL" id="QOKY01000213">
    <property type="protein sequence ID" value="RMZ52158.1"/>
    <property type="molecule type" value="Genomic_DNA"/>
</dbReference>
<evidence type="ECO:0000313" key="4">
    <source>
        <dbReference type="EMBL" id="RMZ52158.1"/>
    </source>
</evidence>
<evidence type="ECO:0000313" key="6">
    <source>
        <dbReference type="Proteomes" id="UP000279271"/>
    </source>
</evidence>
<dbReference type="Gene3D" id="2.40.50.90">
    <property type="match status" value="1"/>
</dbReference>
<dbReference type="Pfam" id="PF00565">
    <property type="entry name" value="SNase"/>
    <property type="match status" value="1"/>
</dbReference>
<dbReference type="SUPFAM" id="SSF50199">
    <property type="entry name" value="Staphylococcal nuclease"/>
    <property type="match status" value="1"/>
</dbReference>
<gene>
    <name evidence="4" type="ORF">APUTEX25_001548</name>
    <name evidence="3" type="ORF">F751_2997</name>
</gene>
<dbReference type="SMART" id="SM00318">
    <property type="entry name" value="SNc"/>
    <property type="match status" value="1"/>
</dbReference>
<dbReference type="PANTHER" id="PTHR12302">
    <property type="entry name" value="EBNA2 BINDING PROTEIN P100"/>
    <property type="match status" value="1"/>
</dbReference>
<feature type="chain" id="PRO_5040562466" evidence="1">
    <location>
        <begin position="28"/>
        <end position="176"/>
    </location>
</feature>
<reference evidence="6" key="2">
    <citation type="journal article" date="2018" name="Algal Res.">
        <title>Characterization of plant carbon substrate utilization by Auxenochlorella protothecoides.</title>
        <authorList>
            <person name="Vogler B.W."/>
            <person name="Starkenburg S.R."/>
            <person name="Sudasinghe N."/>
            <person name="Schambach J.Y."/>
            <person name="Rollin J.A."/>
            <person name="Pattathil S."/>
            <person name="Barry A.N."/>
        </authorList>
    </citation>
    <scope>NUCLEOTIDE SEQUENCE [LARGE SCALE GENOMIC DNA]</scope>
    <source>
        <strain evidence="6">UTEX 25</strain>
    </source>
</reference>
<evidence type="ECO:0000313" key="3">
    <source>
        <dbReference type="EMBL" id="KFM22806.1"/>
    </source>
</evidence>
<evidence type="ECO:0000259" key="2">
    <source>
        <dbReference type="PROSITE" id="PS50830"/>
    </source>
</evidence>
<sequence>MAPLRQCLMPVAAFVMAMHLHAGACSAAEVLIGTPRVIDGDTLEVAGTRVRLFGIDAPEKKQACLDGRGESYLCGQAATSALREVIGDAPVACTVKTKDMYRRSVAVCTVVRPGERPLDLNAWLVEEGHAVAYRRYSKDFVPAELRAQEAKRGIWAGRFELPEGWRHKETMPQWFQ</sequence>
<accession>A0A087SAQ2</accession>
<feature type="signal peptide" evidence="1">
    <location>
        <begin position="1"/>
        <end position="27"/>
    </location>
</feature>
<protein>
    <submittedName>
        <fullName evidence="3">Succinoglycan biosynthesis protein ExoI</fullName>
    </submittedName>
</protein>
<evidence type="ECO:0000256" key="1">
    <source>
        <dbReference type="SAM" id="SignalP"/>
    </source>
</evidence>
<evidence type="ECO:0000313" key="5">
    <source>
        <dbReference type="Proteomes" id="UP000028924"/>
    </source>
</evidence>
<name>A0A087SAQ2_AUXPR</name>
<organism evidence="3 5">
    <name type="scientific">Auxenochlorella protothecoides</name>
    <name type="common">Green microalga</name>
    <name type="synonym">Chlorella protothecoides</name>
    <dbReference type="NCBI Taxonomy" id="3075"/>
    <lineage>
        <taxon>Eukaryota</taxon>
        <taxon>Viridiplantae</taxon>
        <taxon>Chlorophyta</taxon>
        <taxon>core chlorophytes</taxon>
        <taxon>Trebouxiophyceae</taxon>
        <taxon>Chlorellales</taxon>
        <taxon>Chlorellaceae</taxon>
        <taxon>Auxenochlorella</taxon>
    </lineage>
</organism>
<dbReference type="Proteomes" id="UP000279271">
    <property type="component" value="Unassembled WGS sequence"/>
</dbReference>